<dbReference type="OrthoDB" id="10613959at2759"/>
<evidence type="ECO:0000313" key="1">
    <source>
        <dbReference type="EMBL" id="KOX80937.1"/>
    </source>
</evidence>
<proteinExistence type="predicted"/>
<organism evidence="1 2">
    <name type="scientific">Melipona quadrifasciata</name>
    <dbReference type="NCBI Taxonomy" id="166423"/>
    <lineage>
        <taxon>Eukaryota</taxon>
        <taxon>Metazoa</taxon>
        <taxon>Ecdysozoa</taxon>
        <taxon>Arthropoda</taxon>
        <taxon>Hexapoda</taxon>
        <taxon>Insecta</taxon>
        <taxon>Pterygota</taxon>
        <taxon>Neoptera</taxon>
        <taxon>Endopterygota</taxon>
        <taxon>Hymenoptera</taxon>
        <taxon>Apocrita</taxon>
        <taxon>Aculeata</taxon>
        <taxon>Apoidea</taxon>
        <taxon>Anthophila</taxon>
        <taxon>Apidae</taxon>
        <taxon>Melipona</taxon>
    </lineage>
</organism>
<dbReference type="EMBL" id="KQ435694">
    <property type="protein sequence ID" value="KOX80937.1"/>
    <property type="molecule type" value="Genomic_DNA"/>
</dbReference>
<accession>A0A0M9AB57</accession>
<sequence>MHADEKFPCELNRGMSARNRLITSCLPLNFSTELQLTISLTRLHTNVREQEIGRGGNEELFTCVKHWFRCDYRVLGERYTERYLAGGNYSPTENRGRLIDRATNFNLGPPRRISCGEKRVETCTDMQIALIYTVSGDCCLARLATASQIGERLGPLADVPEHRLPRFASMLPVPWSPMICDCACLATTLATTCVPPHRTCSMNSDASEKLWGIILSLRLENKTPRILHPDSNYIPRYFIPGCWTLITETEKAQEFNNLIYIPRGCV</sequence>
<keyword evidence="2" id="KW-1185">Reference proteome</keyword>
<gene>
    <name evidence="1" type="ORF">WN51_00855</name>
</gene>
<protein>
    <submittedName>
        <fullName evidence="1">Uncharacterized protein</fullName>
    </submittedName>
</protein>
<dbReference type="Proteomes" id="UP000053105">
    <property type="component" value="Unassembled WGS sequence"/>
</dbReference>
<evidence type="ECO:0000313" key="2">
    <source>
        <dbReference type="Proteomes" id="UP000053105"/>
    </source>
</evidence>
<reference evidence="1 2" key="1">
    <citation type="submission" date="2015-07" db="EMBL/GenBank/DDBJ databases">
        <title>The genome of Melipona quadrifasciata.</title>
        <authorList>
            <person name="Pan H."/>
            <person name="Kapheim K."/>
        </authorList>
    </citation>
    <scope>NUCLEOTIDE SEQUENCE [LARGE SCALE GENOMIC DNA]</scope>
    <source>
        <strain evidence="1">0111107301</strain>
        <tissue evidence="1">Whole body</tissue>
    </source>
</reference>
<dbReference type="AlphaFoldDB" id="A0A0M9AB57"/>
<name>A0A0M9AB57_9HYME</name>